<sequence length="330" mass="36087">MVAITVLLAVVLILSGALYGYGRHKVRMAEKRYPPRGEFVEADGVKLHFIRKGEGRPVVFLHGGVLTAEDYRETIDIAARSGYCGIAFDRPGYGYSERPDGERVTPGKQAMLLRRALIGLGIEKPILVAHSWSGVLALTYALEYPDDLAGIVTLGAGFYPQGYPAEKGDPISTIAMAPVLGAFLLRTLLPVVGPLLTNAVLRETFKPEPVPESYRQATLAYWLRPSQFRVNREDVLAFVPAAKAAMGRYKRIRTPLVIVVGGEDPFPTKEHSYRLHREIPDSDLIVLPHAAHMIPQNHPGDVMNAVRALSGGSAGELSAKEDAEPIRHLP</sequence>
<dbReference type="SUPFAM" id="SSF53474">
    <property type="entry name" value="alpha/beta-Hydrolases"/>
    <property type="match status" value="1"/>
</dbReference>
<dbReference type="Gene3D" id="3.40.50.1820">
    <property type="entry name" value="alpha/beta hydrolase"/>
    <property type="match status" value="1"/>
</dbReference>
<reference evidence="2 3" key="1">
    <citation type="submission" date="2020-08" db="EMBL/GenBank/DDBJ databases">
        <title>Cohnella phylogeny.</title>
        <authorList>
            <person name="Dunlap C."/>
        </authorList>
    </citation>
    <scope>NUCLEOTIDE SEQUENCE [LARGE SCALE GENOMIC DNA]</scope>
    <source>
        <strain evidence="2 3">DSM 25241</strain>
    </source>
</reference>
<dbReference type="AlphaFoldDB" id="A0A841T2I2"/>
<dbReference type="InterPro" id="IPR000073">
    <property type="entry name" value="AB_hydrolase_1"/>
</dbReference>
<protein>
    <submittedName>
        <fullName evidence="2">Alpha/beta hydrolase</fullName>
    </submittedName>
</protein>
<accession>A0A841T2I2</accession>
<name>A0A841T2I2_9BACL</name>
<dbReference type="Proteomes" id="UP000535838">
    <property type="component" value="Unassembled WGS sequence"/>
</dbReference>
<gene>
    <name evidence="2" type="ORF">H7B67_20845</name>
</gene>
<evidence type="ECO:0000259" key="1">
    <source>
        <dbReference type="Pfam" id="PF12697"/>
    </source>
</evidence>
<evidence type="ECO:0000313" key="2">
    <source>
        <dbReference type="EMBL" id="MBB6636578.1"/>
    </source>
</evidence>
<dbReference type="InterPro" id="IPR050266">
    <property type="entry name" value="AB_hydrolase_sf"/>
</dbReference>
<dbReference type="PRINTS" id="PR00111">
    <property type="entry name" value="ABHYDROLASE"/>
</dbReference>
<dbReference type="InterPro" id="IPR000639">
    <property type="entry name" value="Epox_hydrolase-like"/>
</dbReference>
<dbReference type="Pfam" id="PF12697">
    <property type="entry name" value="Abhydrolase_6"/>
    <property type="match status" value="1"/>
</dbReference>
<comment type="caution">
    <text evidence="2">The sequence shown here is derived from an EMBL/GenBank/DDBJ whole genome shotgun (WGS) entry which is preliminary data.</text>
</comment>
<proteinExistence type="predicted"/>
<dbReference type="InterPro" id="IPR029058">
    <property type="entry name" value="AB_hydrolase_fold"/>
</dbReference>
<feature type="domain" description="AB hydrolase-1" evidence="1">
    <location>
        <begin position="58"/>
        <end position="303"/>
    </location>
</feature>
<keyword evidence="2" id="KW-0378">Hydrolase</keyword>
<evidence type="ECO:0000313" key="3">
    <source>
        <dbReference type="Proteomes" id="UP000535838"/>
    </source>
</evidence>
<dbReference type="PRINTS" id="PR00412">
    <property type="entry name" value="EPOXHYDRLASE"/>
</dbReference>
<dbReference type="PANTHER" id="PTHR43798">
    <property type="entry name" value="MONOACYLGLYCEROL LIPASE"/>
    <property type="match status" value="1"/>
</dbReference>
<dbReference type="GO" id="GO:0016787">
    <property type="term" value="F:hydrolase activity"/>
    <property type="evidence" value="ECO:0007669"/>
    <property type="project" value="UniProtKB-KW"/>
</dbReference>
<dbReference type="EMBL" id="JACJVQ010000019">
    <property type="protein sequence ID" value="MBB6636578.1"/>
    <property type="molecule type" value="Genomic_DNA"/>
</dbReference>
<organism evidence="2 3">
    <name type="scientific">Cohnella thailandensis</name>
    <dbReference type="NCBI Taxonomy" id="557557"/>
    <lineage>
        <taxon>Bacteria</taxon>
        <taxon>Bacillati</taxon>
        <taxon>Bacillota</taxon>
        <taxon>Bacilli</taxon>
        <taxon>Bacillales</taxon>
        <taxon>Paenibacillaceae</taxon>
        <taxon>Cohnella</taxon>
    </lineage>
</organism>
<keyword evidence="3" id="KW-1185">Reference proteome</keyword>
<dbReference type="RefSeq" id="WP_185121797.1">
    <property type="nucleotide sequence ID" value="NZ_JACJVQ010000019.1"/>
</dbReference>